<keyword evidence="10" id="KW-1185">Reference proteome</keyword>
<comment type="subunit">
    <text evidence="7">NDH-1 is composed of 14 different subunits. Subunits NuoA, H, J, K, L, M, N constitute the membrane sector of the complex.</text>
</comment>
<organism evidence="9 10">
    <name type="scientific">Gottfriedia luciferensis</name>
    <dbReference type="NCBI Taxonomy" id="178774"/>
    <lineage>
        <taxon>Bacteria</taxon>
        <taxon>Bacillati</taxon>
        <taxon>Bacillota</taxon>
        <taxon>Bacilli</taxon>
        <taxon>Bacillales</taxon>
        <taxon>Bacillaceae</taxon>
        <taxon>Gottfriedia</taxon>
    </lineage>
</organism>
<protein>
    <recommendedName>
        <fullName evidence="7">NADH-quinone oxidoreductase subunit A</fullName>
        <ecNumber evidence="7">7.1.1.-</ecNumber>
    </recommendedName>
    <alternativeName>
        <fullName evidence="7">NADH dehydrogenase I subunit A</fullName>
    </alternativeName>
    <alternativeName>
        <fullName evidence="7">NDH-1 subunit A</fullName>
    </alternativeName>
    <alternativeName>
        <fullName evidence="7">NUO1</fullName>
    </alternativeName>
</protein>
<comment type="similarity">
    <text evidence="2 7 8">Belongs to the complex I subunit 3 family.</text>
</comment>
<feature type="transmembrane region" description="Helical" evidence="7">
    <location>
        <begin position="64"/>
        <end position="85"/>
    </location>
</feature>
<dbReference type="RefSeq" id="WP_056469320.1">
    <property type="nucleotide sequence ID" value="NZ_MDKC01000013.1"/>
</dbReference>
<reference evidence="9 10" key="1">
    <citation type="submission" date="2016-07" db="EMBL/GenBank/DDBJ databases">
        <authorList>
            <person name="Townsley L."/>
            <person name="Shank E.A."/>
        </authorList>
    </citation>
    <scope>NUCLEOTIDE SEQUENCE [LARGE SCALE GENOMIC DNA]</scope>
    <source>
        <strain evidence="9 10">CH01</strain>
    </source>
</reference>
<evidence type="ECO:0000313" key="9">
    <source>
        <dbReference type="EMBL" id="ODG91949.1"/>
    </source>
</evidence>
<evidence type="ECO:0000256" key="4">
    <source>
        <dbReference type="ARBA" id="ARBA00022692"/>
    </source>
</evidence>
<accession>A0ABX2ZU32</accession>
<dbReference type="HAMAP" id="MF_01394">
    <property type="entry name" value="NDH1_NuoA"/>
    <property type="match status" value="1"/>
</dbReference>
<evidence type="ECO:0000256" key="6">
    <source>
        <dbReference type="ARBA" id="ARBA00023136"/>
    </source>
</evidence>
<dbReference type="InterPro" id="IPR038430">
    <property type="entry name" value="NDAH_ubi_oxred_su3_sf"/>
</dbReference>
<comment type="subcellular location">
    <subcellularLocation>
        <location evidence="7 8">Cell membrane</location>
        <topology evidence="7 8">Multi-pass membrane protein</topology>
    </subcellularLocation>
    <subcellularLocation>
        <location evidence="1">Membrane</location>
        <topology evidence="1">Multi-pass membrane protein</topology>
    </subcellularLocation>
</comment>
<feature type="transmembrane region" description="Helical" evidence="7">
    <location>
        <begin position="6"/>
        <end position="29"/>
    </location>
</feature>
<evidence type="ECO:0000256" key="5">
    <source>
        <dbReference type="ARBA" id="ARBA00022989"/>
    </source>
</evidence>
<evidence type="ECO:0000256" key="2">
    <source>
        <dbReference type="ARBA" id="ARBA00008472"/>
    </source>
</evidence>
<evidence type="ECO:0000256" key="8">
    <source>
        <dbReference type="RuleBase" id="RU003639"/>
    </source>
</evidence>
<dbReference type="InterPro" id="IPR023043">
    <property type="entry name" value="NAD(P)H_OxRDtase_bac/plastid"/>
</dbReference>
<keyword evidence="4 7" id="KW-0812">Transmembrane</keyword>
<keyword evidence="7 8" id="KW-0520">NAD</keyword>
<keyword evidence="6 7" id="KW-0472">Membrane</keyword>
<evidence type="ECO:0000256" key="7">
    <source>
        <dbReference type="HAMAP-Rule" id="MF_01394"/>
    </source>
</evidence>
<dbReference type="Gene3D" id="1.20.58.1610">
    <property type="entry name" value="NADH:ubiquinone/plastoquinone oxidoreductase, chain 3"/>
    <property type="match status" value="1"/>
</dbReference>
<proteinExistence type="inferred from homology"/>
<dbReference type="PANTHER" id="PTHR11058:SF9">
    <property type="entry name" value="NADH-UBIQUINONE OXIDOREDUCTASE CHAIN 3"/>
    <property type="match status" value="1"/>
</dbReference>
<dbReference type="PANTHER" id="PTHR11058">
    <property type="entry name" value="NADH-UBIQUINONE OXIDOREDUCTASE CHAIN 3"/>
    <property type="match status" value="1"/>
</dbReference>
<comment type="catalytic activity">
    <reaction evidence="7 8">
        <text>a quinone + NADH + 5 H(+)(in) = a quinol + NAD(+) + 4 H(+)(out)</text>
        <dbReference type="Rhea" id="RHEA:57888"/>
        <dbReference type="ChEBI" id="CHEBI:15378"/>
        <dbReference type="ChEBI" id="CHEBI:24646"/>
        <dbReference type="ChEBI" id="CHEBI:57540"/>
        <dbReference type="ChEBI" id="CHEBI:57945"/>
        <dbReference type="ChEBI" id="CHEBI:132124"/>
    </reaction>
</comment>
<comment type="caution">
    <text evidence="9">The sequence shown here is derived from an EMBL/GenBank/DDBJ whole genome shotgun (WGS) entry which is preliminary data.</text>
</comment>
<evidence type="ECO:0000256" key="1">
    <source>
        <dbReference type="ARBA" id="ARBA00004141"/>
    </source>
</evidence>
<evidence type="ECO:0000256" key="3">
    <source>
        <dbReference type="ARBA" id="ARBA00022448"/>
    </source>
</evidence>
<dbReference type="InterPro" id="IPR000440">
    <property type="entry name" value="NADH_UbQ/plastoQ_OxRdtase_su3"/>
</dbReference>
<dbReference type="EC" id="7.1.1.-" evidence="7"/>
<name>A0ABX2ZU32_9BACI</name>
<feature type="transmembrane region" description="Helical" evidence="7">
    <location>
        <begin position="91"/>
        <end position="114"/>
    </location>
</feature>
<gene>
    <name evidence="7" type="primary">nuoA</name>
    <name evidence="9" type="ORF">BED47_05575</name>
</gene>
<keyword evidence="7" id="KW-1278">Translocase</keyword>
<keyword evidence="3 7" id="KW-0813">Transport</keyword>
<keyword evidence="7 8" id="KW-0874">Quinone</keyword>
<comment type="function">
    <text evidence="7">NDH-1 shuttles electrons from NADH, via FMN and iron-sulfur (Fe-S) centers, to quinones in the respiratory chain. The immediate electron acceptor for the enzyme in this species is believed to be a menaquinone. Couples the redox reaction to proton translocation (for every two electrons transferred, four hydrogen ions are translocated across the cytoplasmic membrane), and thus conserves the redox energy in a proton gradient.</text>
</comment>
<keyword evidence="5 7" id="KW-1133">Transmembrane helix</keyword>
<dbReference type="Proteomes" id="UP000094580">
    <property type="component" value="Unassembled WGS sequence"/>
</dbReference>
<keyword evidence="7" id="KW-1003">Cell membrane</keyword>
<dbReference type="EMBL" id="MDKC01000013">
    <property type="protein sequence ID" value="ODG91949.1"/>
    <property type="molecule type" value="Genomic_DNA"/>
</dbReference>
<dbReference type="Pfam" id="PF00507">
    <property type="entry name" value="Oxidored_q4"/>
    <property type="match status" value="1"/>
</dbReference>
<sequence length="122" mass="13934">MNAYLNNYVIVVVFLVIGIALPVVALSVIGKILRPNVPTEAKATTYESGIEPFHDAKVRFHAGYYIFALLFVIFDVETVFLYPWAVAYDQLGLFAFVEMIIFILMLLLGLIYAWKKKVLKWL</sequence>
<dbReference type="NCBIfam" id="NF005839">
    <property type="entry name" value="PRK07756.1"/>
    <property type="match status" value="1"/>
</dbReference>
<evidence type="ECO:0000313" key="10">
    <source>
        <dbReference type="Proteomes" id="UP000094580"/>
    </source>
</evidence>